<gene>
    <name evidence="1" type="ORF">HA336_02200</name>
</gene>
<dbReference type="InterPro" id="IPR009072">
    <property type="entry name" value="Histone-fold"/>
</dbReference>
<comment type="caution">
    <text evidence="1">The sequence shown here is derived from an EMBL/GenBank/DDBJ whole genome shotgun (WGS) entry which is preliminary data.</text>
</comment>
<organism evidence="1 2">
    <name type="scientific">Methanopyrus kandleri</name>
    <dbReference type="NCBI Taxonomy" id="2320"/>
    <lineage>
        <taxon>Archaea</taxon>
        <taxon>Methanobacteriati</taxon>
        <taxon>Methanobacteriota</taxon>
        <taxon>Methanomada group</taxon>
        <taxon>Methanopyri</taxon>
        <taxon>Methanopyrales</taxon>
        <taxon>Methanopyraceae</taxon>
        <taxon>Methanopyrus</taxon>
    </lineage>
</organism>
<dbReference type="GeneID" id="1476844"/>
<evidence type="ECO:0000313" key="2">
    <source>
        <dbReference type="Proteomes" id="UP000619545"/>
    </source>
</evidence>
<dbReference type="Proteomes" id="UP000619545">
    <property type="component" value="Unassembled WGS sequence"/>
</dbReference>
<protein>
    <submittedName>
        <fullName evidence="1">Histone family protein</fullName>
    </submittedName>
</protein>
<accession>A0A832T8G3</accession>
<dbReference type="SUPFAM" id="SSF47113">
    <property type="entry name" value="Histone-fold"/>
    <property type="match status" value="1"/>
</dbReference>
<dbReference type="GO" id="GO:0046982">
    <property type="term" value="F:protein heterodimerization activity"/>
    <property type="evidence" value="ECO:0007669"/>
    <property type="project" value="InterPro"/>
</dbReference>
<dbReference type="RefSeq" id="WP_011019112.1">
    <property type="nucleotide sequence ID" value="NZ_DUJS01000002.1"/>
</dbReference>
<proteinExistence type="predicted"/>
<dbReference type="Gene3D" id="1.10.20.10">
    <property type="entry name" value="Histone, subunit A"/>
    <property type="match status" value="1"/>
</dbReference>
<evidence type="ECO:0000313" key="1">
    <source>
        <dbReference type="EMBL" id="HII70030.1"/>
    </source>
</evidence>
<dbReference type="AlphaFoldDB" id="A0A832T8G3"/>
<reference evidence="1" key="1">
    <citation type="journal article" date="2020" name="bioRxiv">
        <title>A rank-normalized archaeal taxonomy based on genome phylogeny resolves widespread incomplete and uneven classifications.</title>
        <authorList>
            <person name="Rinke C."/>
            <person name="Chuvochina M."/>
            <person name="Mussig A.J."/>
            <person name="Chaumeil P.-A."/>
            <person name="Waite D.W."/>
            <person name="Whitman W.B."/>
            <person name="Parks D.H."/>
            <person name="Hugenholtz P."/>
        </authorList>
    </citation>
    <scope>NUCLEOTIDE SEQUENCE</scope>
    <source>
        <strain evidence="1">UBA8853</strain>
    </source>
</reference>
<name>A0A832T8G3_9EURY</name>
<sequence>MDPDLPTNVLEEILKKSARSADGVLGVRMSAKKEYYRVIESLSLALAELSVLAARHAGRKTVKAEDVELAAATLDVISSIRDPRGRGGSRG</sequence>
<dbReference type="EMBL" id="DUJS01000002">
    <property type="protein sequence ID" value="HII70030.1"/>
    <property type="molecule type" value="Genomic_DNA"/>
</dbReference>